<evidence type="ECO:0000313" key="2">
    <source>
        <dbReference type="Proteomes" id="UP000001628"/>
    </source>
</evidence>
<proteinExistence type="predicted"/>
<gene>
    <name evidence="1" type="ORF">PADG_02843</name>
</gene>
<dbReference type="KEGG" id="pbn:PADG_02843"/>
<dbReference type="AlphaFoldDB" id="C1G6N8"/>
<keyword evidence="2" id="KW-1185">Reference proteome</keyword>
<accession>C1G6N8</accession>
<reference evidence="1 2" key="1">
    <citation type="journal article" date="2011" name="PLoS Genet.">
        <title>Comparative genomic analysis of human fungal pathogens causing paracoccidioidomycosis.</title>
        <authorList>
            <person name="Desjardins C.A."/>
            <person name="Champion M.D."/>
            <person name="Holder J.W."/>
            <person name="Muszewska A."/>
            <person name="Goldberg J."/>
            <person name="Bailao A.M."/>
            <person name="Brigido M.M."/>
            <person name="Ferreira M.E."/>
            <person name="Garcia A.M."/>
            <person name="Grynberg M."/>
            <person name="Gujja S."/>
            <person name="Heiman D.I."/>
            <person name="Henn M.R."/>
            <person name="Kodira C.D."/>
            <person name="Leon-Narvaez H."/>
            <person name="Longo L.V."/>
            <person name="Ma L.J."/>
            <person name="Malavazi I."/>
            <person name="Matsuo A.L."/>
            <person name="Morais F.V."/>
            <person name="Pereira M."/>
            <person name="Rodriguez-Brito S."/>
            <person name="Sakthikumar S."/>
            <person name="Salem-Izacc S.M."/>
            <person name="Sykes S.M."/>
            <person name="Teixeira M.M."/>
            <person name="Vallejo M.C."/>
            <person name="Walter M.E."/>
            <person name="Yandava C."/>
            <person name="Young S."/>
            <person name="Zeng Q."/>
            <person name="Zucker J."/>
            <person name="Felipe M.S."/>
            <person name="Goldman G.H."/>
            <person name="Haas B.J."/>
            <person name="McEwen J.G."/>
            <person name="Nino-Vega G."/>
            <person name="Puccia R."/>
            <person name="San-Blas G."/>
            <person name="Soares C.M."/>
            <person name="Birren B.W."/>
            <person name="Cuomo C.A."/>
        </authorList>
    </citation>
    <scope>NUCLEOTIDE SEQUENCE [LARGE SCALE GENOMIC DNA]</scope>
    <source>
        <strain evidence="1 2">Pb18</strain>
    </source>
</reference>
<sequence>MSPLARSPYFATLLKFHSSPVKMARNIQALRHGLDPSPAGYEAQLTYKHSAGYFHPSKLRSISLHNFPVSGLHSTK</sequence>
<dbReference type="GeneID" id="22582256"/>
<dbReference type="InParanoid" id="C1G6N8"/>
<dbReference type="HOGENOM" id="CLU_2655159_0_0_1"/>
<name>C1G6N8_PARBD</name>
<dbReference type="Proteomes" id="UP000001628">
    <property type="component" value="Unassembled WGS sequence"/>
</dbReference>
<dbReference type="VEuPathDB" id="FungiDB:PADG_02843"/>
<dbReference type="EMBL" id="KN275959">
    <property type="protein sequence ID" value="EEH46745.2"/>
    <property type="molecule type" value="Genomic_DNA"/>
</dbReference>
<dbReference type="RefSeq" id="XP_010758163.1">
    <property type="nucleotide sequence ID" value="XM_010759861.1"/>
</dbReference>
<protein>
    <submittedName>
        <fullName evidence="1">Uncharacterized protein</fullName>
    </submittedName>
</protein>
<evidence type="ECO:0000313" key="1">
    <source>
        <dbReference type="EMBL" id="EEH46745.2"/>
    </source>
</evidence>
<organism evidence="1 2">
    <name type="scientific">Paracoccidioides brasiliensis (strain Pb18)</name>
    <dbReference type="NCBI Taxonomy" id="502780"/>
    <lineage>
        <taxon>Eukaryota</taxon>
        <taxon>Fungi</taxon>
        <taxon>Dikarya</taxon>
        <taxon>Ascomycota</taxon>
        <taxon>Pezizomycotina</taxon>
        <taxon>Eurotiomycetes</taxon>
        <taxon>Eurotiomycetidae</taxon>
        <taxon>Onygenales</taxon>
        <taxon>Ajellomycetaceae</taxon>
        <taxon>Paracoccidioides</taxon>
    </lineage>
</organism>